<gene>
    <name evidence="5" type="ORF">ACHAWU_003551</name>
</gene>
<dbReference type="AlphaFoldDB" id="A0ABD3N7T4"/>
<evidence type="ECO:0000256" key="1">
    <source>
        <dbReference type="SAM" id="MobiDB-lite"/>
    </source>
</evidence>
<reference evidence="5 6" key="1">
    <citation type="submission" date="2024-10" db="EMBL/GenBank/DDBJ databases">
        <title>Updated reference genomes for cyclostephanoid diatoms.</title>
        <authorList>
            <person name="Roberts W.R."/>
            <person name="Alverson A.J."/>
        </authorList>
    </citation>
    <scope>NUCLEOTIDE SEQUENCE [LARGE SCALE GENOMIC DNA]</scope>
    <source>
        <strain evidence="5 6">AJA232-27</strain>
    </source>
</reference>
<feature type="transmembrane region" description="Helical" evidence="2">
    <location>
        <begin position="250"/>
        <end position="276"/>
    </location>
</feature>
<comment type="caution">
    <text evidence="5">The sequence shown here is derived from an EMBL/GenBank/DDBJ whole genome shotgun (WGS) entry which is preliminary data.</text>
</comment>
<dbReference type="Proteomes" id="UP001530293">
    <property type="component" value="Unassembled WGS sequence"/>
</dbReference>
<evidence type="ECO:0000313" key="5">
    <source>
        <dbReference type="EMBL" id="KAL3770331.1"/>
    </source>
</evidence>
<evidence type="ECO:0000259" key="4">
    <source>
        <dbReference type="Pfam" id="PF09335"/>
    </source>
</evidence>
<evidence type="ECO:0000256" key="3">
    <source>
        <dbReference type="SAM" id="SignalP"/>
    </source>
</evidence>
<name>A0ABD3N7T4_9STRA</name>
<keyword evidence="2" id="KW-1133">Transmembrane helix</keyword>
<sequence>MMVATTAFVSTLLLALLQLFEPVSGFAPSSLSSSLSSSRLPPQSLPSSSSSPTTTFPNLNVLNGKSSSRWPIIQSSASLPSISISSASSPTQLHALTEDEEQELQLLQEESRIKILSDRRQTIRGILKAAESTKNFRITNGYVPPIDPETGLATTKSSDGGKSALTITAFVVAGGAVLLRIGGRAALVSALGLDFASENPDLREGLDTVLNYADSIGVESELALFVLAWTVVKVFCFDAGGVVLALASGILFGGVIPGAVLSAFAATVGSSVAFGLAKLPTPVRQKALEVVEEYPSLRGIEKVVAKDGLKAILTLRLAPVLPIPIGLYNYVYGVTNVPYWQFAGGIFLGSLKPYLLDSYLGVFGKQIVDGTASGGMLDDALLLVALGFSVLIGVFASQLANETWDSINEEIEIDKAEKAARGKDDEGDEVMREFMGMKLPQWIIGFQFALAEADKRVNALIEDEYHAEVWNYTREEVESVSNDIIDPATQPNSPEVLGANKGFDFGASLCDGLVLSPALLSAYLKYADPLYVEQTKVLAPVDDVSIRQNPTEFSAIIESSKSLVQVEPEFDEELISSPHPVTAVESIIVDEQQQSVKRNEDVDDILMALSALRAMLQEQLDRLQ</sequence>
<keyword evidence="3" id="KW-0732">Signal</keyword>
<dbReference type="EMBL" id="JALLBG020000043">
    <property type="protein sequence ID" value="KAL3770331.1"/>
    <property type="molecule type" value="Genomic_DNA"/>
</dbReference>
<dbReference type="PANTHER" id="PTHR46826:SF1">
    <property type="entry name" value="TVP38_TMEM64 FAMILY MEMBRANE PROTEIN YDJX"/>
    <property type="match status" value="1"/>
</dbReference>
<dbReference type="InterPro" id="IPR032816">
    <property type="entry name" value="VTT_dom"/>
</dbReference>
<proteinExistence type="predicted"/>
<feature type="domain" description="VTT" evidence="4">
    <location>
        <begin position="241"/>
        <end position="362"/>
    </location>
</feature>
<organism evidence="5 6">
    <name type="scientific">Discostella pseudostelligera</name>
    <dbReference type="NCBI Taxonomy" id="259834"/>
    <lineage>
        <taxon>Eukaryota</taxon>
        <taxon>Sar</taxon>
        <taxon>Stramenopiles</taxon>
        <taxon>Ochrophyta</taxon>
        <taxon>Bacillariophyta</taxon>
        <taxon>Coscinodiscophyceae</taxon>
        <taxon>Thalassiosirophycidae</taxon>
        <taxon>Stephanodiscales</taxon>
        <taxon>Stephanodiscaceae</taxon>
        <taxon>Discostella</taxon>
    </lineage>
</organism>
<feature type="chain" id="PRO_5044815720" description="VTT domain-containing protein" evidence="3">
    <location>
        <begin position="26"/>
        <end position="624"/>
    </location>
</feature>
<dbReference type="PANTHER" id="PTHR46826">
    <property type="match status" value="1"/>
</dbReference>
<evidence type="ECO:0000256" key="2">
    <source>
        <dbReference type="SAM" id="Phobius"/>
    </source>
</evidence>
<feature type="transmembrane region" description="Helical" evidence="2">
    <location>
        <begin position="380"/>
        <end position="400"/>
    </location>
</feature>
<accession>A0ABD3N7T4</accession>
<dbReference type="Pfam" id="PF09335">
    <property type="entry name" value="VTT_dom"/>
    <property type="match status" value="1"/>
</dbReference>
<protein>
    <recommendedName>
        <fullName evidence="4">VTT domain-containing protein</fullName>
    </recommendedName>
</protein>
<feature type="compositionally biased region" description="Low complexity" evidence="1">
    <location>
        <begin position="32"/>
        <end position="52"/>
    </location>
</feature>
<keyword evidence="6" id="KW-1185">Reference proteome</keyword>
<feature type="transmembrane region" description="Helical" evidence="2">
    <location>
        <begin position="222"/>
        <end position="244"/>
    </location>
</feature>
<keyword evidence="2" id="KW-0472">Membrane</keyword>
<feature type="signal peptide" evidence="3">
    <location>
        <begin position="1"/>
        <end position="25"/>
    </location>
</feature>
<evidence type="ECO:0000313" key="6">
    <source>
        <dbReference type="Proteomes" id="UP001530293"/>
    </source>
</evidence>
<keyword evidence="2" id="KW-0812">Transmembrane</keyword>
<dbReference type="InterPro" id="IPR053240">
    <property type="entry name" value="VTT_domain"/>
</dbReference>
<feature type="region of interest" description="Disordered" evidence="1">
    <location>
        <begin position="32"/>
        <end position="56"/>
    </location>
</feature>